<dbReference type="SMART" id="SM00726">
    <property type="entry name" value="UIM"/>
    <property type="match status" value="2"/>
</dbReference>
<gene>
    <name evidence="5" type="ORF">MNOR_LOCUS34348</name>
</gene>
<feature type="region of interest" description="Disordered" evidence="3">
    <location>
        <begin position="405"/>
        <end position="439"/>
    </location>
</feature>
<keyword evidence="2" id="KW-0378">Hydrolase</keyword>
<evidence type="ECO:0000256" key="2">
    <source>
        <dbReference type="RuleBase" id="RU366025"/>
    </source>
</evidence>
<dbReference type="InterPro" id="IPR018200">
    <property type="entry name" value="USP_CS"/>
</dbReference>
<dbReference type="InterPro" id="IPR003903">
    <property type="entry name" value="UIM_dom"/>
</dbReference>
<dbReference type="PROSITE" id="PS00972">
    <property type="entry name" value="USP_1"/>
    <property type="match status" value="1"/>
</dbReference>
<evidence type="ECO:0000313" key="6">
    <source>
        <dbReference type="Proteomes" id="UP001497623"/>
    </source>
</evidence>
<feature type="compositionally biased region" description="Basic and acidic residues" evidence="3">
    <location>
        <begin position="50"/>
        <end position="69"/>
    </location>
</feature>
<dbReference type="GO" id="GO:0016579">
    <property type="term" value="P:protein deubiquitination"/>
    <property type="evidence" value="ECO:0007669"/>
    <property type="project" value="InterPro"/>
</dbReference>
<name>A0AAV2SBU0_MEGNR</name>
<dbReference type="EMBL" id="CAXKWB010052555">
    <property type="protein sequence ID" value="CAL4173051.1"/>
    <property type="molecule type" value="Genomic_DNA"/>
</dbReference>
<evidence type="ECO:0000256" key="3">
    <source>
        <dbReference type="SAM" id="MobiDB-lite"/>
    </source>
</evidence>
<keyword evidence="2" id="KW-0833">Ubl conjugation pathway</keyword>
<evidence type="ECO:0000313" key="5">
    <source>
        <dbReference type="EMBL" id="CAL4173051.1"/>
    </source>
</evidence>
<dbReference type="InterPro" id="IPR038765">
    <property type="entry name" value="Papain-like_cys_pep_sf"/>
</dbReference>
<dbReference type="InterPro" id="IPR050164">
    <property type="entry name" value="Peptidase_C19"/>
</dbReference>
<protein>
    <recommendedName>
        <fullName evidence="2">Ubiquitin carboxyl-terminal hydrolase</fullName>
        <ecNumber evidence="2">3.4.19.12</ecNumber>
    </recommendedName>
</protein>
<dbReference type="GO" id="GO:0006508">
    <property type="term" value="P:proteolysis"/>
    <property type="evidence" value="ECO:0007669"/>
    <property type="project" value="UniProtKB-KW"/>
</dbReference>
<keyword evidence="2" id="KW-0645">Protease</keyword>
<feature type="compositionally biased region" description="Polar residues" evidence="3">
    <location>
        <begin position="427"/>
        <end position="439"/>
    </location>
</feature>
<dbReference type="GO" id="GO:0005634">
    <property type="term" value="C:nucleus"/>
    <property type="evidence" value="ECO:0007669"/>
    <property type="project" value="TreeGrafter"/>
</dbReference>
<dbReference type="Gene3D" id="3.90.70.10">
    <property type="entry name" value="Cysteine proteinases"/>
    <property type="match status" value="1"/>
</dbReference>
<feature type="domain" description="USP" evidence="4">
    <location>
        <begin position="240"/>
        <end position="833"/>
    </location>
</feature>
<dbReference type="EC" id="3.4.19.12" evidence="2"/>
<comment type="similarity">
    <text evidence="1 2">Belongs to the peptidase C19 family.</text>
</comment>
<proteinExistence type="inferred from homology"/>
<feature type="region of interest" description="Disordered" evidence="3">
    <location>
        <begin position="1"/>
        <end position="111"/>
    </location>
</feature>
<dbReference type="Pfam" id="PF00443">
    <property type="entry name" value="UCH"/>
    <property type="match status" value="1"/>
</dbReference>
<keyword evidence="2" id="KW-0788">Thiol protease</keyword>
<dbReference type="InterPro" id="IPR028889">
    <property type="entry name" value="USP"/>
</dbReference>
<evidence type="ECO:0000256" key="1">
    <source>
        <dbReference type="ARBA" id="ARBA00009085"/>
    </source>
</evidence>
<evidence type="ECO:0000259" key="4">
    <source>
        <dbReference type="PROSITE" id="PS50235"/>
    </source>
</evidence>
<dbReference type="PANTHER" id="PTHR24006:SF915">
    <property type="entry name" value="UBIQUITIN CARBOXYL-TERMINAL HYDROLASE-RELATED"/>
    <property type="match status" value="1"/>
</dbReference>
<dbReference type="PANTHER" id="PTHR24006">
    <property type="entry name" value="UBIQUITIN CARBOXYL-TERMINAL HYDROLASE"/>
    <property type="match status" value="1"/>
</dbReference>
<dbReference type="GO" id="GO:0000082">
    <property type="term" value="P:G1/S transition of mitotic cell cycle"/>
    <property type="evidence" value="ECO:0007669"/>
    <property type="project" value="TreeGrafter"/>
</dbReference>
<dbReference type="PROSITE" id="PS50330">
    <property type="entry name" value="UIM"/>
    <property type="match status" value="1"/>
</dbReference>
<dbReference type="Proteomes" id="UP001497623">
    <property type="component" value="Unassembled WGS sequence"/>
</dbReference>
<dbReference type="AlphaFoldDB" id="A0AAV2SBU0"/>
<feature type="compositionally biased region" description="Basic and acidic residues" evidence="3">
    <location>
        <begin position="1"/>
        <end position="10"/>
    </location>
</feature>
<dbReference type="GO" id="GO:0004843">
    <property type="term" value="F:cysteine-type deubiquitinase activity"/>
    <property type="evidence" value="ECO:0007669"/>
    <property type="project" value="UniProtKB-UniRule"/>
</dbReference>
<dbReference type="InterPro" id="IPR001394">
    <property type="entry name" value="Peptidase_C19_UCH"/>
</dbReference>
<dbReference type="CDD" id="cd02257">
    <property type="entry name" value="Peptidase_C19"/>
    <property type="match status" value="1"/>
</dbReference>
<keyword evidence="6" id="KW-1185">Reference proteome</keyword>
<reference evidence="5 6" key="1">
    <citation type="submission" date="2024-05" db="EMBL/GenBank/DDBJ databases">
        <authorList>
            <person name="Wallberg A."/>
        </authorList>
    </citation>
    <scope>NUCLEOTIDE SEQUENCE [LARGE SCALE GENOMIC DNA]</scope>
</reference>
<accession>A0AAV2SBU0</accession>
<dbReference type="PROSITE" id="PS00973">
    <property type="entry name" value="USP_2"/>
    <property type="match status" value="1"/>
</dbReference>
<comment type="caution">
    <text evidence="5">The sequence shown here is derived from an EMBL/GenBank/DDBJ whole genome shotgun (WGS) entry which is preliminary data.</text>
</comment>
<organism evidence="5 6">
    <name type="scientific">Meganyctiphanes norvegica</name>
    <name type="common">Northern krill</name>
    <name type="synonym">Thysanopoda norvegica</name>
    <dbReference type="NCBI Taxonomy" id="48144"/>
    <lineage>
        <taxon>Eukaryota</taxon>
        <taxon>Metazoa</taxon>
        <taxon>Ecdysozoa</taxon>
        <taxon>Arthropoda</taxon>
        <taxon>Crustacea</taxon>
        <taxon>Multicrustacea</taxon>
        <taxon>Malacostraca</taxon>
        <taxon>Eumalacostraca</taxon>
        <taxon>Eucarida</taxon>
        <taxon>Euphausiacea</taxon>
        <taxon>Euphausiidae</taxon>
        <taxon>Meganyctiphanes</taxon>
    </lineage>
</organism>
<feature type="non-terminal residue" evidence="5">
    <location>
        <position position="841"/>
    </location>
</feature>
<feature type="region of interest" description="Disordered" evidence="3">
    <location>
        <begin position="140"/>
        <end position="159"/>
    </location>
</feature>
<dbReference type="GO" id="GO:0005829">
    <property type="term" value="C:cytosol"/>
    <property type="evidence" value="ECO:0007669"/>
    <property type="project" value="TreeGrafter"/>
</dbReference>
<comment type="catalytic activity">
    <reaction evidence="2">
        <text>Thiol-dependent hydrolysis of ester, thioester, amide, peptide and isopeptide bonds formed by the C-terminal Gly of ubiquitin (a 76-residue protein attached to proteins as an intracellular targeting signal).</text>
        <dbReference type="EC" id="3.4.19.12"/>
    </reaction>
</comment>
<feature type="compositionally biased region" description="Low complexity" evidence="3">
    <location>
        <begin position="143"/>
        <end position="155"/>
    </location>
</feature>
<dbReference type="PROSITE" id="PS50235">
    <property type="entry name" value="USP_3"/>
    <property type="match status" value="1"/>
</dbReference>
<dbReference type="SUPFAM" id="SSF54001">
    <property type="entry name" value="Cysteine proteinases"/>
    <property type="match status" value="1"/>
</dbReference>
<sequence length="841" mass="95224">MEFTPKKDGPIIKTYSKTQGKNNVRRDYKYRGVSSANSTPNRFSKGSFKSRTDKILENSSLRAEKDEPTKLNMWLNKKGSPAKRPLALNNTQSGQKPKDSDPYNVFADSDEDSEEEIFLSAKRTVKTTEKVDAFQKKDSNFYSNKENSNSNKENSIFGSPAQSSKYSFKSYGSAKRKQFSYPRNTQFKGVSPVKVERLYGEQEVGGSLWNNENEKENIPVITETNTSDSLDTVVSQPHLMGFPNYGNTCYLNAVVQSLLALPSFTLDLQHLTSSLSPDRTSLFHSLGQVLNYRDKLQLTEVKTKLKSFKDNVVRVDDSFSGFKMQDANELLTLLLDTIKDEVERCHMTTPSPDHPSTSSTERLILTPEHPGSVQTQCFEPSSETVFPAHDHIETDLFGPNEEASERIDDRDFGKNNNSFDSHKLNDRNSSIENSDLNSNERTSVDSVVYELEKGSEDFNVNKSCFSSPAKKETSSNICNKKKLPKNPVKDNFEFQLLESYRCLSCSEVIGRNQEYFGLYVNLPEKETDDSSFDEDVKLTGEGLSTIQDAIDAYMSADERELNCEKCGHDKAEVVTSVTSLPRILVVQLKRYEYKPEMFESLKVSSRVFINQWISLDKFTSDDVKPIKLCSTDDSSIVPKAPKQATLTVRNLSSELNVIDKKEENSKEQAVSPIKPPEITAPPSAEQEDEELQEVMRRSMDDMGGPGTAQSVPNQEEDEIQQAIRLSLQDVGMSFSVENAEDSRDGFEPPKIQNSFEFDDDITMDDNRHTYRLMSIISHFGLTTKTGHYVSDVYNVKEDSWFHYDDETVTPITESVVTAGGRQKNGYIFFYVHRDFFEQLQK</sequence>
<feature type="compositionally biased region" description="Polar residues" evidence="3">
    <location>
        <begin position="34"/>
        <end position="49"/>
    </location>
</feature>
<feature type="region of interest" description="Disordered" evidence="3">
    <location>
        <begin position="659"/>
        <end position="692"/>
    </location>
</feature>